<proteinExistence type="predicted"/>
<reference evidence="1" key="1">
    <citation type="submission" date="2014-11" db="EMBL/GenBank/DDBJ databases">
        <authorList>
            <person name="Amaro Gonzalez C."/>
        </authorList>
    </citation>
    <scope>NUCLEOTIDE SEQUENCE</scope>
</reference>
<name>A0A0E9PZF1_ANGAN</name>
<protein>
    <submittedName>
        <fullName evidence="1">Uncharacterized protein</fullName>
    </submittedName>
</protein>
<sequence>MKINIHFAMHLFLHGKQYNDHISPIPMKLSQRKATSYWIIFTLH</sequence>
<evidence type="ECO:0000313" key="1">
    <source>
        <dbReference type="EMBL" id="JAH10016.1"/>
    </source>
</evidence>
<reference evidence="1" key="2">
    <citation type="journal article" date="2015" name="Fish Shellfish Immunol.">
        <title>Early steps in the European eel (Anguilla anguilla)-Vibrio vulnificus interaction in the gills: Role of the RtxA13 toxin.</title>
        <authorList>
            <person name="Callol A."/>
            <person name="Pajuelo D."/>
            <person name="Ebbesson L."/>
            <person name="Teles M."/>
            <person name="MacKenzie S."/>
            <person name="Amaro C."/>
        </authorList>
    </citation>
    <scope>NUCLEOTIDE SEQUENCE</scope>
</reference>
<dbReference type="EMBL" id="GBXM01098561">
    <property type="protein sequence ID" value="JAH10016.1"/>
    <property type="molecule type" value="Transcribed_RNA"/>
</dbReference>
<organism evidence="1">
    <name type="scientific">Anguilla anguilla</name>
    <name type="common">European freshwater eel</name>
    <name type="synonym">Muraena anguilla</name>
    <dbReference type="NCBI Taxonomy" id="7936"/>
    <lineage>
        <taxon>Eukaryota</taxon>
        <taxon>Metazoa</taxon>
        <taxon>Chordata</taxon>
        <taxon>Craniata</taxon>
        <taxon>Vertebrata</taxon>
        <taxon>Euteleostomi</taxon>
        <taxon>Actinopterygii</taxon>
        <taxon>Neopterygii</taxon>
        <taxon>Teleostei</taxon>
        <taxon>Anguilliformes</taxon>
        <taxon>Anguillidae</taxon>
        <taxon>Anguilla</taxon>
    </lineage>
</organism>
<accession>A0A0E9PZF1</accession>
<dbReference type="AlphaFoldDB" id="A0A0E9PZF1"/>